<dbReference type="Proteomes" id="UP001356170">
    <property type="component" value="Unassembled WGS sequence"/>
</dbReference>
<evidence type="ECO:0000313" key="2">
    <source>
        <dbReference type="EMBL" id="MEF2155457.1"/>
    </source>
</evidence>
<proteinExistence type="predicted"/>
<dbReference type="SMART" id="SM00382">
    <property type="entry name" value="AAA"/>
    <property type="match status" value="1"/>
</dbReference>
<dbReference type="RefSeq" id="WP_331703643.1">
    <property type="nucleotide sequence ID" value="NZ_JAZHBO010000001.1"/>
</dbReference>
<dbReference type="NCBIfam" id="TIGR03371">
    <property type="entry name" value="cellulose_yhjQ"/>
    <property type="match status" value="1"/>
</dbReference>
<evidence type="ECO:0000313" key="3">
    <source>
        <dbReference type="Proteomes" id="UP001356170"/>
    </source>
</evidence>
<feature type="domain" description="AAA+ ATPase" evidence="1">
    <location>
        <begin position="22"/>
        <end position="188"/>
    </location>
</feature>
<dbReference type="CDD" id="cd02042">
    <property type="entry name" value="ParAB_family"/>
    <property type="match status" value="1"/>
</dbReference>
<comment type="caution">
    <text evidence="2">The sequence shown here is derived from an EMBL/GenBank/DDBJ whole genome shotgun (WGS) entry which is preliminary data.</text>
</comment>
<accession>A0ABU7UY22</accession>
<gene>
    <name evidence="2" type="primary">bcsQ</name>
    <name evidence="2" type="ORF">V3390_04315</name>
</gene>
<dbReference type="SUPFAM" id="SSF52540">
    <property type="entry name" value="P-loop containing nucleoside triphosphate hydrolases"/>
    <property type="match status" value="1"/>
</dbReference>
<evidence type="ECO:0000259" key="1">
    <source>
        <dbReference type="SMART" id="SM00382"/>
    </source>
</evidence>
<dbReference type="PANTHER" id="PTHR13696">
    <property type="entry name" value="P-LOOP CONTAINING NUCLEOSIDE TRIPHOSPHATE HYDROLASE"/>
    <property type="match status" value="1"/>
</dbReference>
<sequence>MHLDAPRKCLDSARLSDTARAKMNVIGVVSMKGGVGKTTLTANLAAAFDRRGHRVAVVDMDPQNGLAWHFADDNRNLPGIIQSALQGKGIGEGWAVPHTGIRIFPYGRSEEHERLAFEDLLRSRPQGLAARVARLSKRFDIVLIDSPPGHSIYLQQVLQAAHHLLAVLLPDLASLATVNDMEEVVAQTQARRPELRCHYLINQFEAGDPLAADLVNMLVTRFGSRLLPMMIHRDESVPEALAVHRVVRSYAPNSQAGRDLDLLTTRLERMFER</sequence>
<dbReference type="Pfam" id="PF06564">
    <property type="entry name" value="CBP_BcsQ"/>
    <property type="match status" value="1"/>
</dbReference>
<dbReference type="InterPro" id="IPR027417">
    <property type="entry name" value="P-loop_NTPase"/>
</dbReference>
<dbReference type="InterPro" id="IPR003593">
    <property type="entry name" value="AAA+_ATPase"/>
</dbReference>
<protein>
    <submittedName>
        <fullName evidence="2">Cellulose biosynthesis protein BcsQ</fullName>
    </submittedName>
</protein>
<keyword evidence="3" id="KW-1185">Reference proteome</keyword>
<dbReference type="EMBL" id="JAZHBO010000001">
    <property type="protein sequence ID" value="MEF2155457.1"/>
    <property type="molecule type" value="Genomic_DNA"/>
</dbReference>
<dbReference type="InterPro" id="IPR017746">
    <property type="entry name" value="Cellulose_synthase_operon_BcsQ"/>
</dbReference>
<dbReference type="Gene3D" id="3.40.50.300">
    <property type="entry name" value="P-loop containing nucleotide triphosphate hydrolases"/>
    <property type="match status" value="1"/>
</dbReference>
<dbReference type="PANTHER" id="PTHR13696:SF99">
    <property type="entry name" value="COBYRINIC ACID AC-DIAMIDE SYNTHASE"/>
    <property type="match status" value="1"/>
</dbReference>
<reference evidence="2 3" key="1">
    <citation type="submission" date="2024-01" db="EMBL/GenBank/DDBJ databases">
        <title>Novel species of the genus Luteimonas isolated from rivers.</title>
        <authorList>
            <person name="Lu H."/>
        </authorList>
    </citation>
    <scope>NUCLEOTIDE SEQUENCE [LARGE SCALE GENOMIC DNA]</scope>
    <source>
        <strain evidence="2 3">FXH3W</strain>
    </source>
</reference>
<dbReference type="InterPro" id="IPR050678">
    <property type="entry name" value="DNA_Partitioning_ATPase"/>
</dbReference>
<name>A0ABU7UY22_9GAMM</name>
<organism evidence="2 3">
    <name type="scientific">Aquilutibacter rugosus</name>
    <dbReference type="NCBI Taxonomy" id="3115820"/>
    <lineage>
        <taxon>Bacteria</taxon>
        <taxon>Pseudomonadati</taxon>
        <taxon>Pseudomonadota</taxon>
        <taxon>Gammaproteobacteria</taxon>
        <taxon>Lysobacterales</taxon>
        <taxon>Lysobacteraceae</taxon>
        <taxon>Aquilutibacter</taxon>
    </lineage>
</organism>